<dbReference type="AlphaFoldDB" id="A0AAP3FB94"/>
<evidence type="ECO:0008006" key="3">
    <source>
        <dbReference type="Google" id="ProtNLM"/>
    </source>
</evidence>
<name>A0AAP3FB94_9BACT</name>
<dbReference type="Proteomes" id="UP001209344">
    <property type="component" value="Unassembled WGS sequence"/>
</dbReference>
<organism evidence="1 2">
    <name type="scientific">Segatella copri</name>
    <dbReference type="NCBI Taxonomy" id="165179"/>
    <lineage>
        <taxon>Bacteria</taxon>
        <taxon>Pseudomonadati</taxon>
        <taxon>Bacteroidota</taxon>
        <taxon>Bacteroidia</taxon>
        <taxon>Bacteroidales</taxon>
        <taxon>Prevotellaceae</taxon>
        <taxon>Segatella</taxon>
    </lineage>
</organism>
<dbReference type="RefSeq" id="WP_264965682.1">
    <property type="nucleotide sequence ID" value="NZ_JAPDVK010000001.1"/>
</dbReference>
<reference evidence="1" key="1">
    <citation type="submission" date="2022-11" db="EMBL/GenBank/DDBJ databases">
        <title>Genomic repertoires linked with pathogenic potency of arthritogenic Prevotella copri isolated from the gut of rheumatoid arthritis patients.</title>
        <authorList>
            <person name="Nii T."/>
            <person name="Maeda Y."/>
            <person name="Motooka D."/>
            <person name="Naito M."/>
            <person name="Matsumoto Y."/>
            <person name="Ogawa T."/>
            <person name="Oguro-Igashira E."/>
            <person name="Kishikawa T."/>
            <person name="Yamashita M."/>
            <person name="Koizumi S."/>
            <person name="Kurakawa T."/>
            <person name="Okumura R."/>
            <person name="Kayama H."/>
            <person name="Murakami M."/>
            <person name="Sakaguchi T."/>
            <person name="Das B."/>
            <person name="Nakamura S."/>
            <person name="Okada Y."/>
            <person name="Kumanogoh A."/>
            <person name="Takeda K."/>
        </authorList>
    </citation>
    <scope>NUCLEOTIDE SEQUENCE</scope>
    <source>
        <strain evidence="1">F3-75</strain>
    </source>
</reference>
<dbReference type="EMBL" id="JAPDVK010000001">
    <property type="protein sequence ID" value="MCW4127731.1"/>
    <property type="molecule type" value="Genomic_DNA"/>
</dbReference>
<gene>
    <name evidence="1" type="ORF">ONT16_05585</name>
</gene>
<accession>A0AAP3FB94</accession>
<evidence type="ECO:0000313" key="2">
    <source>
        <dbReference type="Proteomes" id="UP001209344"/>
    </source>
</evidence>
<evidence type="ECO:0000313" key="1">
    <source>
        <dbReference type="EMBL" id="MCW4127731.1"/>
    </source>
</evidence>
<protein>
    <recommendedName>
        <fullName evidence="3">Transcriptional regulator</fullName>
    </recommendedName>
</protein>
<sequence>MATFTALYKMRIFNFEDVMREMKLSHARTSTAISRWQSQKVLKPIRRNMYVTIDPSTDAPMCDKFELSSKISESSYVGWHTSLELHGVAHQPFYNAYVGSKSRFKDFAFEGIDFVYCAAPFEPTAENGVITPKGNPYVRITDLERTVIDCCDRIERAGGIEELLHCMEGISLLDEPKLEKYLALYNKAFLYQKVGFILEHSKEHHHTSDSFIEMCRSKGALHTKRLTSTGDSDTYLCRWKLYVPEDCVIEKKNLPV</sequence>
<comment type="caution">
    <text evidence="1">The sequence shown here is derived from an EMBL/GenBank/DDBJ whole genome shotgun (WGS) entry which is preliminary data.</text>
</comment>
<proteinExistence type="predicted"/>